<dbReference type="InterPro" id="IPR022655">
    <property type="entry name" value="DUF1553"/>
</dbReference>
<dbReference type="Pfam" id="PF07583">
    <property type="entry name" value="PSCyt2"/>
    <property type="match status" value="1"/>
</dbReference>
<dbReference type="InterPro" id="IPR011444">
    <property type="entry name" value="DUF1549"/>
</dbReference>
<protein>
    <recommendedName>
        <fullName evidence="6">EF hand</fullName>
    </recommendedName>
</protein>
<feature type="domain" description="DUF1553" evidence="3">
    <location>
        <begin position="353"/>
        <end position="572"/>
    </location>
</feature>
<dbReference type="AlphaFoldDB" id="A0A1P8WL87"/>
<accession>A0A1P8WL87</accession>
<dbReference type="PROSITE" id="PS00018">
    <property type="entry name" value="EF_HAND_1"/>
    <property type="match status" value="1"/>
</dbReference>
<dbReference type="STRING" id="1891926.Fuma_04454"/>
<evidence type="ECO:0000313" key="4">
    <source>
        <dbReference type="EMBL" id="APZ94815.1"/>
    </source>
</evidence>
<evidence type="ECO:0000259" key="2">
    <source>
        <dbReference type="Pfam" id="PF07583"/>
    </source>
</evidence>
<reference evidence="4 5" key="1">
    <citation type="journal article" date="2016" name="Front. Microbiol.">
        <title>Fuerstia marisgermanicae gen. nov., sp. nov., an Unusual Member of the Phylum Planctomycetes from the German Wadden Sea.</title>
        <authorList>
            <person name="Kohn T."/>
            <person name="Heuer A."/>
            <person name="Jogler M."/>
            <person name="Vollmers J."/>
            <person name="Boedeker C."/>
            <person name="Bunk B."/>
            <person name="Rast P."/>
            <person name="Borchert D."/>
            <person name="Glockner I."/>
            <person name="Freese H.M."/>
            <person name="Klenk H.P."/>
            <person name="Overmann J."/>
            <person name="Kaster A.K."/>
            <person name="Rohde M."/>
            <person name="Wiegand S."/>
            <person name="Jogler C."/>
        </authorList>
    </citation>
    <scope>NUCLEOTIDE SEQUENCE [LARGE SCALE GENOMIC DNA]</scope>
    <source>
        <strain evidence="4 5">NH11</strain>
    </source>
</reference>
<evidence type="ECO:0000313" key="5">
    <source>
        <dbReference type="Proteomes" id="UP000187735"/>
    </source>
</evidence>
<dbReference type="OrthoDB" id="289126at2"/>
<feature type="domain" description="DUF1549" evidence="2">
    <location>
        <begin position="40"/>
        <end position="220"/>
    </location>
</feature>
<dbReference type="Proteomes" id="UP000187735">
    <property type="component" value="Chromosome"/>
</dbReference>
<evidence type="ECO:0008006" key="6">
    <source>
        <dbReference type="Google" id="ProtNLM"/>
    </source>
</evidence>
<gene>
    <name evidence="4" type="ORF">Fuma_04454</name>
</gene>
<feature type="compositionally biased region" description="Polar residues" evidence="1">
    <location>
        <begin position="302"/>
        <end position="311"/>
    </location>
</feature>
<proteinExistence type="predicted"/>
<evidence type="ECO:0000256" key="1">
    <source>
        <dbReference type="SAM" id="MobiDB-lite"/>
    </source>
</evidence>
<dbReference type="InterPro" id="IPR018247">
    <property type="entry name" value="EF_Hand_1_Ca_BS"/>
</dbReference>
<evidence type="ECO:0000259" key="3">
    <source>
        <dbReference type="Pfam" id="PF07587"/>
    </source>
</evidence>
<keyword evidence="5" id="KW-1185">Reference proteome</keyword>
<organism evidence="4 5">
    <name type="scientific">Fuerstiella marisgermanici</name>
    <dbReference type="NCBI Taxonomy" id="1891926"/>
    <lineage>
        <taxon>Bacteria</taxon>
        <taxon>Pseudomonadati</taxon>
        <taxon>Planctomycetota</taxon>
        <taxon>Planctomycetia</taxon>
        <taxon>Planctomycetales</taxon>
        <taxon>Planctomycetaceae</taxon>
        <taxon>Fuerstiella</taxon>
    </lineage>
</organism>
<sequence length="600" mass="66778">MQQTGDIMRDASLLAISFILTASVVIAADAPSSAKTAAEIDRLILNDTATDSLQQVDDATFLRRVSLDLVGRPPTSGEITAFGLSPSESKHSDVVQKLLASDDYAANWSRYWRDAIFRPATNVRAAFVRPAFEEWMADNLSENRPWDAVVTDLLTATGTVNDNGATALIFAHEGQPEEIAAEASRLFLGIQIQCANCHNHPWDRWKREQFHELVAFFPRITLRRDPQSDKRYEYVITSADRDRSRRPGVSKFLLTRVDRNRDQIISEAEAKGTPLQRVFSGQGRNYIDKNGDGKLSIEEIQTAQPPDNNRPGQGATEHYMADLSDPGSKGTLIQPGFFMGEVDVPQGQSDADRRATAAGLFTSQQNEWFAKAIVNRMWAELTASAFYSPIDDIGPDRNAEHPEVLAALSEGFVANGHDLKWLLTTITSTRFYQRPVNTKADGFLKLEPTRLRSDQLYDALCQTLNVTNLSLPFNGRRTPNAQSEDRGRLQFAATFGFDPSTPRSDLTGNIPEALFLMNSPQLNQAIKADTTNSLITRISSIVQNDEDAVRELYLATVSREPTAKELFICRKHLNAAATRNEGFEDVLWSLLNSTEFQSKS</sequence>
<name>A0A1P8WL87_9PLAN</name>
<dbReference type="KEGG" id="fmr:Fuma_04454"/>
<feature type="region of interest" description="Disordered" evidence="1">
    <location>
        <begin position="302"/>
        <end position="326"/>
    </location>
</feature>
<dbReference type="EMBL" id="CP017641">
    <property type="protein sequence ID" value="APZ94815.1"/>
    <property type="molecule type" value="Genomic_DNA"/>
</dbReference>
<dbReference type="RefSeq" id="WP_077026069.1">
    <property type="nucleotide sequence ID" value="NZ_CP017641.1"/>
</dbReference>
<dbReference type="PANTHER" id="PTHR35889">
    <property type="entry name" value="CYCLOINULO-OLIGOSACCHARIDE FRUCTANOTRANSFERASE-RELATED"/>
    <property type="match status" value="1"/>
</dbReference>
<dbReference type="PANTHER" id="PTHR35889:SF3">
    <property type="entry name" value="F-BOX DOMAIN-CONTAINING PROTEIN"/>
    <property type="match status" value="1"/>
</dbReference>
<dbReference type="Pfam" id="PF07587">
    <property type="entry name" value="PSD1"/>
    <property type="match status" value="1"/>
</dbReference>